<dbReference type="Gene3D" id="3.40.50.720">
    <property type="entry name" value="NAD(P)-binding Rossmann-like Domain"/>
    <property type="match status" value="1"/>
</dbReference>
<dbReference type="AlphaFoldDB" id="A0A2H0TEG4"/>
<feature type="domain" description="NAD-dependent epimerase/dehydratase" evidence="1">
    <location>
        <begin position="3"/>
        <end position="214"/>
    </location>
</feature>
<dbReference type="Proteomes" id="UP000231503">
    <property type="component" value="Unassembled WGS sequence"/>
</dbReference>
<dbReference type="InterPro" id="IPR001509">
    <property type="entry name" value="Epimerase_deHydtase"/>
</dbReference>
<evidence type="ECO:0000313" key="3">
    <source>
        <dbReference type="Proteomes" id="UP000231503"/>
    </source>
</evidence>
<dbReference type="PANTHER" id="PTHR43245">
    <property type="entry name" value="BIFUNCTIONAL POLYMYXIN RESISTANCE PROTEIN ARNA"/>
    <property type="match status" value="1"/>
</dbReference>
<comment type="caution">
    <text evidence="2">The sequence shown here is derived from an EMBL/GenBank/DDBJ whole genome shotgun (WGS) entry which is preliminary data.</text>
</comment>
<evidence type="ECO:0000313" key="2">
    <source>
        <dbReference type="EMBL" id="PIR69942.1"/>
    </source>
</evidence>
<accession>A0A2H0TEG4</accession>
<dbReference type="SUPFAM" id="SSF51735">
    <property type="entry name" value="NAD(P)-binding Rossmann-fold domains"/>
    <property type="match status" value="1"/>
</dbReference>
<dbReference type="PANTHER" id="PTHR43245:SF13">
    <property type="entry name" value="UDP-D-APIOSE_UDP-D-XYLOSE SYNTHASE 2"/>
    <property type="match status" value="1"/>
</dbReference>
<sequence>MRIFITGGTGFIGSYVRELLLRRGHYVLSLERSPGRRKERSKERIIQGDLADSLRWKDALNAYAPDAAIHMAWEGIPQYDKRTSDKNAAYSITLFDVLRSSGCRTIVGVGSGWEHDPEAPVSFVRAKQAVREYGELLAQKSDIRFIWARLFYVYGPGQRKDSLLPSVITQVSNGIIPDIKNPNASHDFVFVEDAADAMCDLVGSEQASGTYDIGSGSACAVGTMVSHVALSYNYIPRPIHNTICADITRIKKDTGWEPRTLLREGIRKTADFYSNIL</sequence>
<dbReference type="EMBL" id="PFCO01000001">
    <property type="protein sequence ID" value="PIR69942.1"/>
    <property type="molecule type" value="Genomic_DNA"/>
</dbReference>
<dbReference type="InterPro" id="IPR036291">
    <property type="entry name" value="NAD(P)-bd_dom_sf"/>
</dbReference>
<organism evidence="2 3">
    <name type="scientific">Candidatus Niyogibacteria bacterium CG10_big_fil_rev_8_21_14_0_10_46_36</name>
    <dbReference type="NCBI Taxonomy" id="1974726"/>
    <lineage>
        <taxon>Bacteria</taxon>
        <taxon>Candidatus Niyogiibacteriota</taxon>
    </lineage>
</organism>
<gene>
    <name evidence="2" type="ORF">COU47_00730</name>
</gene>
<protein>
    <recommendedName>
        <fullName evidence="1">NAD-dependent epimerase/dehydratase domain-containing protein</fullName>
    </recommendedName>
</protein>
<name>A0A2H0TEG4_9BACT</name>
<reference evidence="3" key="1">
    <citation type="submission" date="2017-09" db="EMBL/GenBank/DDBJ databases">
        <title>Depth-based differentiation of microbial function through sediment-hosted aquifers and enrichment of novel symbionts in the deep terrestrial subsurface.</title>
        <authorList>
            <person name="Probst A.J."/>
            <person name="Ladd B."/>
            <person name="Jarett J.K."/>
            <person name="Geller-Mcgrath D.E."/>
            <person name="Sieber C.M.K."/>
            <person name="Emerson J.B."/>
            <person name="Anantharaman K."/>
            <person name="Thomas B.C."/>
            <person name="Malmstrom R."/>
            <person name="Stieglmeier M."/>
            <person name="Klingl A."/>
            <person name="Woyke T."/>
            <person name="Ryan C.M."/>
            <person name="Banfield J.F."/>
        </authorList>
    </citation>
    <scope>NUCLEOTIDE SEQUENCE [LARGE SCALE GENOMIC DNA]</scope>
</reference>
<dbReference type="InterPro" id="IPR050177">
    <property type="entry name" value="Lipid_A_modif_metabolic_enz"/>
</dbReference>
<dbReference type="Pfam" id="PF01370">
    <property type="entry name" value="Epimerase"/>
    <property type="match status" value="1"/>
</dbReference>
<evidence type="ECO:0000259" key="1">
    <source>
        <dbReference type="Pfam" id="PF01370"/>
    </source>
</evidence>
<proteinExistence type="predicted"/>